<accession>A0A645CL20</accession>
<dbReference type="AlphaFoldDB" id="A0A645CL20"/>
<dbReference type="EMBL" id="VSSQ01028109">
    <property type="protein sequence ID" value="MPM77690.1"/>
    <property type="molecule type" value="Genomic_DNA"/>
</dbReference>
<dbReference type="AntiFam" id="ANF00142">
    <property type="entry name" value="Shadow ORF (opposite yadG)"/>
</dbReference>
<name>A0A645CL20_9ZZZZ</name>
<sequence length="239" mass="27937">MQRIAVQLIGIHFFDDPAEIHNTNFVRNVLYNSQVVRHKEVGKPELFLQFFHQVDNLRLNRNVQCGNRFVTHDQFRLAGKRSCNAQPLALPAAHLVRITVLHGRVQLNGTEQFVYTFFYFFRGMPLVVLRNCFAQNRFNGLSRVERAVRILKYQLDFPPERRNLRFVHARNISAFVQNFSGSWVADAQDALARCRFAAAALTHQPKCLSFGNYKRNPVHRLYVSYFSREKALSDRKIHF</sequence>
<protein>
    <submittedName>
        <fullName evidence="1">Uncharacterized protein</fullName>
    </submittedName>
</protein>
<comment type="caution">
    <text evidence="1">The sequence shown here is derived from an EMBL/GenBank/DDBJ whole genome shotgun (WGS) entry which is preliminary data.</text>
</comment>
<dbReference type="AntiFam" id="ANF00095">
    <property type="entry name" value="Shadow ORF (opposite ABC transporters)"/>
</dbReference>
<organism evidence="1">
    <name type="scientific">bioreactor metagenome</name>
    <dbReference type="NCBI Taxonomy" id="1076179"/>
    <lineage>
        <taxon>unclassified sequences</taxon>
        <taxon>metagenomes</taxon>
        <taxon>ecological metagenomes</taxon>
    </lineage>
</organism>
<proteinExistence type="predicted"/>
<reference evidence="1" key="1">
    <citation type="submission" date="2019-08" db="EMBL/GenBank/DDBJ databases">
        <authorList>
            <person name="Kucharzyk K."/>
            <person name="Murdoch R.W."/>
            <person name="Higgins S."/>
            <person name="Loffler F."/>
        </authorList>
    </citation>
    <scope>NUCLEOTIDE SEQUENCE</scope>
</reference>
<gene>
    <name evidence="1" type="ORF">SDC9_124698</name>
</gene>
<evidence type="ECO:0000313" key="1">
    <source>
        <dbReference type="EMBL" id="MPM77690.1"/>
    </source>
</evidence>